<evidence type="ECO:0000313" key="4">
    <source>
        <dbReference type="Proteomes" id="UP000219994"/>
    </source>
</evidence>
<evidence type="ECO:0008006" key="5">
    <source>
        <dbReference type="Google" id="ProtNLM"/>
    </source>
</evidence>
<accession>A0A2A6FT16</accession>
<evidence type="ECO:0000256" key="1">
    <source>
        <dbReference type="SAM" id="MobiDB-lite"/>
    </source>
</evidence>
<dbReference type="AlphaFoldDB" id="A0A2A6FT16"/>
<feature type="compositionally biased region" description="Polar residues" evidence="1">
    <location>
        <begin position="11"/>
        <end position="24"/>
    </location>
</feature>
<gene>
    <name evidence="3" type="ORF">B5766_03765</name>
</gene>
<name>A0A2A6FT16_9MICO</name>
<protein>
    <recommendedName>
        <fullName evidence="5">Gram-positive cocci surface proteins LPxTG domain-containing protein</fullName>
    </recommendedName>
</protein>
<dbReference type="EMBL" id="NAEP01000027">
    <property type="protein sequence ID" value="PDQ35830.1"/>
    <property type="molecule type" value="Genomic_DNA"/>
</dbReference>
<keyword evidence="2" id="KW-1133">Transmembrane helix</keyword>
<comment type="caution">
    <text evidence="3">The sequence shown here is derived from an EMBL/GenBank/DDBJ whole genome shotgun (WGS) entry which is preliminary data.</text>
</comment>
<keyword evidence="2" id="KW-0472">Membrane</keyword>
<evidence type="ECO:0000256" key="2">
    <source>
        <dbReference type="SAM" id="Phobius"/>
    </source>
</evidence>
<dbReference type="Proteomes" id="UP000219994">
    <property type="component" value="Unassembled WGS sequence"/>
</dbReference>
<keyword evidence="2" id="KW-0812">Transmembrane</keyword>
<feature type="compositionally biased region" description="Polar residues" evidence="1">
    <location>
        <begin position="33"/>
        <end position="43"/>
    </location>
</feature>
<sequence length="91" mass="9011">MVTQADIKHGSITSTTTVSGQASTPADGVVPSRTVTESPSSGTVKVVAAKTKNGLAQAGIDPLVPFGGAGVLVLLGGMVLLIARRRQAANG</sequence>
<evidence type="ECO:0000313" key="3">
    <source>
        <dbReference type="EMBL" id="PDQ35830.1"/>
    </source>
</evidence>
<feature type="transmembrane region" description="Helical" evidence="2">
    <location>
        <begin position="63"/>
        <end position="83"/>
    </location>
</feature>
<feature type="region of interest" description="Disordered" evidence="1">
    <location>
        <begin position="1"/>
        <end position="43"/>
    </location>
</feature>
<reference evidence="4" key="1">
    <citation type="submission" date="2017-03" db="EMBL/GenBank/DDBJ databases">
        <authorList>
            <person name="Lund M.B."/>
        </authorList>
    </citation>
    <scope>NUCLEOTIDE SEQUENCE [LARGE SCALE GENOMIC DNA]</scope>
</reference>
<proteinExistence type="predicted"/>
<organism evidence="3 4">
    <name type="scientific">Candidatus Lumbricidiphila eiseniae</name>
    <dbReference type="NCBI Taxonomy" id="1969409"/>
    <lineage>
        <taxon>Bacteria</taxon>
        <taxon>Bacillati</taxon>
        <taxon>Actinomycetota</taxon>
        <taxon>Actinomycetes</taxon>
        <taxon>Micrococcales</taxon>
        <taxon>Microbacteriaceae</taxon>
        <taxon>Candidatus Lumbricidiphila</taxon>
    </lineage>
</organism>